<sequence length="473" mass="53819">MACHQAHNIPWNVLACNFKHVAAHRGVEHTNLYPRFKQHQGKEIQYFINAFRSNVTAHTQVELRKFGDEPQPSTDADTTADTESDLHPDAILLTDETVKRIKPSVHGCAEIYWYDGEPGLDWTTVPLPFRRAGAFFLGRGEPGDGPDDGREAWRSGPDAFVSLELFKLLLLHGEMAMLRRICRDGGPRARAVWLQGWERHYDAYGDQNECGWGFVPKLTLKAYLCLNLLLCFPQLHDDRGGRHEDEKHAVARPLDYRDTRCYQHTLRECCLTDLATTMAALPHQHFFGVPRGVYARYGYGPAPAAYLTDQYPGRERARFPYGVLPFGDFVHLEGAVPHQPSVPDVLHVRWCLCRLGLPTELATEVMDFAGYVPLRRLPVAHDPFHKANREELRRYLNYCWTVVVRTEMLGTWLGYDVPWDRLVAEELMQAPAVGSHMLMEGGFAPRSMTMKARGSDTTSHTSIHFTEKVPRVC</sequence>
<gene>
    <name evidence="2" type="ORF">BN1723_001747</name>
</gene>
<evidence type="ECO:0000313" key="3">
    <source>
        <dbReference type="Proteomes" id="UP000045706"/>
    </source>
</evidence>
<name>A0A0G4KNL4_VERLO</name>
<protein>
    <submittedName>
        <fullName evidence="2">Uncharacterized protein</fullName>
    </submittedName>
</protein>
<evidence type="ECO:0000313" key="2">
    <source>
        <dbReference type="EMBL" id="CRK11377.1"/>
    </source>
</evidence>
<accession>A0A0G4KNL4</accession>
<dbReference type="EMBL" id="CVQI01002224">
    <property type="protein sequence ID" value="CRK11377.1"/>
    <property type="molecule type" value="Genomic_DNA"/>
</dbReference>
<reference evidence="3" key="1">
    <citation type="submission" date="2015-05" db="EMBL/GenBank/DDBJ databases">
        <authorList>
            <person name="Fogelqvist Johan"/>
        </authorList>
    </citation>
    <scope>NUCLEOTIDE SEQUENCE [LARGE SCALE GENOMIC DNA]</scope>
</reference>
<dbReference type="AlphaFoldDB" id="A0A0G4KNL4"/>
<dbReference type="Proteomes" id="UP000045706">
    <property type="component" value="Unassembled WGS sequence"/>
</dbReference>
<proteinExistence type="predicted"/>
<feature type="region of interest" description="Disordered" evidence="1">
    <location>
        <begin position="65"/>
        <end position="84"/>
    </location>
</feature>
<organism evidence="2 3">
    <name type="scientific">Verticillium longisporum</name>
    <name type="common">Verticillium dahliae var. longisporum</name>
    <dbReference type="NCBI Taxonomy" id="100787"/>
    <lineage>
        <taxon>Eukaryota</taxon>
        <taxon>Fungi</taxon>
        <taxon>Dikarya</taxon>
        <taxon>Ascomycota</taxon>
        <taxon>Pezizomycotina</taxon>
        <taxon>Sordariomycetes</taxon>
        <taxon>Hypocreomycetidae</taxon>
        <taxon>Glomerellales</taxon>
        <taxon>Plectosphaerellaceae</taxon>
        <taxon>Verticillium</taxon>
    </lineage>
</organism>
<feature type="non-terminal residue" evidence="2">
    <location>
        <position position="473"/>
    </location>
</feature>
<evidence type="ECO:0000256" key="1">
    <source>
        <dbReference type="SAM" id="MobiDB-lite"/>
    </source>
</evidence>